<dbReference type="SUPFAM" id="SSF55785">
    <property type="entry name" value="PYP-like sensor domain (PAS domain)"/>
    <property type="match status" value="1"/>
</dbReference>
<keyword evidence="3" id="KW-1185">Reference proteome</keyword>
<sequence length="378" mass="42545">MSELYRLEAVNRFKQLDEAVVKDLNDIINLAADSCNVPVGLITLLDEDTQWFKASKGVDIDCTNRELSFCNYTIQQPDLLMVHDASIDERFCNNPLVTGEPNVRFYAGATLTTKDGQAIGSLCVIDFEPRELTPLQQQTLTVLSKQVMNLMELNYNLQNIEGQQEEARNQALIIEEHKLKLNAIFDSSKDTHILVDPNLKVLAFNRAAAIFTRTTYGKSLKVGVSILEYADNGVTGPFEHLFRSSFSGKTIKHEWNMRPGTKHDSWKELAFVPIKDKSKNVIGVALNSTDITERIKQQEKINIQNAALIRIAIIQSHELRRPVASLLGIMALIKMEQQNGNPEYLDMLEKTVKELDEKICEIVKDSENTINGPLSIVA</sequence>
<dbReference type="EMBL" id="JBHUON010000016">
    <property type="protein sequence ID" value="MFD2865659.1"/>
    <property type="molecule type" value="Genomic_DNA"/>
</dbReference>
<dbReference type="PANTHER" id="PTHR43102">
    <property type="entry name" value="SLR1143 PROTEIN"/>
    <property type="match status" value="1"/>
</dbReference>
<dbReference type="Gene3D" id="3.30.450.20">
    <property type="entry name" value="PAS domain"/>
    <property type="match status" value="1"/>
</dbReference>
<dbReference type="SMART" id="SM00065">
    <property type="entry name" value="GAF"/>
    <property type="match status" value="1"/>
</dbReference>
<accession>A0ABW5XPF9</accession>
<comment type="caution">
    <text evidence="2">The sequence shown here is derived from an EMBL/GenBank/DDBJ whole genome shotgun (WGS) entry which is preliminary data.</text>
</comment>
<feature type="domain" description="GAF" evidence="1">
    <location>
        <begin position="19"/>
        <end position="161"/>
    </location>
</feature>
<dbReference type="InterPro" id="IPR013656">
    <property type="entry name" value="PAS_4"/>
</dbReference>
<evidence type="ECO:0000313" key="3">
    <source>
        <dbReference type="Proteomes" id="UP001597601"/>
    </source>
</evidence>
<evidence type="ECO:0000259" key="1">
    <source>
        <dbReference type="SMART" id="SM00065"/>
    </source>
</evidence>
<dbReference type="Proteomes" id="UP001597601">
    <property type="component" value="Unassembled WGS sequence"/>
</dbReference>
<dbReference type="Gene3D" id="1.10.287.130">
    <property type="match status" value="1"/>
</dbReference>
<dbReference type="SUPFAM" id="SSF55781">
    <property type="entry name" value="GAF domain-like"/>
    <property type="match status" value="1"/>
</dbReference>
<evidence type="ECO:0000313" key="2">
    <source>
        <dbReference type="EMBL" id="MFD2865659.1"/>
    </source>
</evidence>
<protein>
    <submittedName>
        <fullName evidence="2">GAF domain-containing protein</fullName>
    </submittedName>
</protein>
<dbReference type="InterPro" id="IPR035965">
    <property type="entry name" value="PAS-like_dom_sf"/>
</dbReference>
<dbReference type="Gene3D" id="3.30.450.40">
    <property type="match status" value="1"/>
</dbReference>
<gene>
    <name evidence="2" type="ORF">ACFSYC_13250</name>
</gene>
<name>A0ABW5XPF9_9SPHI</name>
<proteinExistence type="predicted"/>
<dbReference type="RefSeq" id="WP_377128387.1">
    <property type="nucleotide sequence ID" value="NZ_JBHUON010000016.1"/>
</dbReference>
<dbReference type="PANTHER" id="PTHR43102:SF2">
    <property type="entry name" value="GAF DOMAIN-CONTAINING PROTEIN"/>
    <property type="match status" value="1"/>
</dbReference>
<reference evidence="3" key="1">
    <citation type="journal article" date="2019" name="Int. J. Syst. Evol. Microbiol.">
        <title>The Global Catalogue of Microorganisms (GCM) 10K type strain sequencing project: providing services to taxonomists for standard genome sequencing and annotation.</title>
        <authorList>
            <consortium name="The Broad Institute Genomics Platform"/>
            <consortium name="The Broad Institute Genome Sequencing Center for Infectious Disease"/>
            <person name="Wu L."/>
            <person name="Ma J."/>
        </authorList>
    </citation>
    <scope>NUCLEOTIDE SEQUENCE [LARGE SCALE GENOMIC DNA]</scope>
    <source>
        <strain evidence="3">KCTC 52232</strain>
    </source>
</reference>
<dbReference type="Pfam" id="PF08448">
    <property type="entry name" value="PAS_4"/>
    <property type="match status" value="1"/>
</dbReference>
<dbReference type="InterPro" id="IPR000014">
    <property type="entry name" value="PAS"/>
</dbReference>
<dbReference type="NCBIfam" id="TIGR00229">
    <property type="entry name" value="sensory_box"/>
    <property type="match status" value="1"/>
</dbReference>
<dbReference type="Pfam" id="PF01590">
    <property type="entry name" value="GAF"/>
    <property type="match status" value="1"/>
</dbReference>
<organism evidence="2 3">
    <name type="scientific">Mucilaginibacter antarcticus</name>
    <dbReference type="NCBI Taxonomy" id="1855725"/>
    <lineage>
        <taxon>Bacteria</taxon>
        <taxon>Pseudomonadati</taxon>
        <taxon>Bacteroidota</taxon>
        <taxon>Sphingobacteriia</taxon>
        <taxon>Sphingobacteriales</taxon>
        <taxon>Sphingobacteriaceae</taxon>
        <taxon>Mucilaginibacter</taxon>
    </lineage>
</organism>
<dbReference type="InterPro" id="IPR003018">
    <property type="entry name" value="GAF"/>
</dbReference>
<dbReference type="InterPro" id="IPR029016">
    <property type="entry name" value="GAF-like_dom_sf"/>
</dbReference>